<evidence type="ECO:0000313" key="7">
    <source>
        <dbReference type="Proteomes" id="UP001652741"/>
    </source>
</evidence>
<dbReference type="InterPro" id="IPR000065">
    <property type="entry name" value="Leptin"/>
</dbReference>
<evidence type="ECO:0000313" key="8">
    <source>
        <dbReference type="RefSeq" id="XP_013980419.1"/>
    </source>
</evidence>
<evidence type="ECO:0000313" key="9">
    <source>
        <dbReference type="RefSeq" id="XP_045554695.1"/>
    </source>
</evidence>
<dbReference type="Gene3D" id="1.20.1250.10">
    <property type="match status" value="1"/>
</dbReference>
<dbReference type="GO" id="GO:0005576">
    <property type="term" value="C:extracellular region"/>
    <property type="evidence" value="ECO:0007669"/>
    <property type="project" value="UniProtKB-SubCell"/>
</dbReference>
<feature type="transmembrane region" description="Helical" evidence="6">
    <location>
        <begin position="71"/>
        <end position="95"/>
    </location>
</feature>
<accession>A0A1S3KQ23</accession>
<evidence type="ECO:0000256" key="6">
    <source>
        <dbReference type="SAM" id="Phobius"/>
    </source>
</evidence>
<sequence length="237" mass="26566">MSQLPSAIREALMEPGSDTYTNPKRSTRAVLYINTKKPPGSRQKPAHILTQVHTFRHIRPFNQTTDMDCSMALLLSSLLALFSVGAGASLSLHVVRTKVKDLAQTMVIRINKLDISPNLIEGMDPFLPAAAVDQHIESLPSIMETMGFYQDLMLFLDWADLKQLVEDTSTMRGLLENWMISRCPGRQQKQTGEGRLSEALKDTTRKYGLSVGPVALNRLKGYLGRLLLNLDQLNYCY</sequence>
<keyword evidence="6" id="KW-0472">Membrane</keyword>
<dbReference type="KEGG" id="sasa:106561227"/>
<dbReference type="OMA" id="LQCTHRK"/>
<dbReference type="Proteomes" id="UP001652741">
    <property type="component" value="Chromosome ssa17"/>
</dbReference>
<dbReference type="STRING" id="8030.ENSSSAP00000047547"/>
<dbReference type="Proteomes" id="UP001652741">
    <property type="component" value="Chromosome ssa10"/>
</dbReference>
<keyword evidence="7" id="KW-1185">Reference proteome</keyword>
<keyword evidence="4" id="KW-0964">Secreted</keyword>
<dbReference type="SUPFAM" id="SSF47266">
    <property type="entry name" value="4-helical cytokines"/>
    <property type="match status" value="1"/>
</dbReference>
<evidence type="ECO:0000256" key="4">
    <source>
        <dbReference type="ARBA" id="ARBA00022525"/>
    </source>
</evidence>
<dbReference type="FunFam" id="1.20.1250.10:FF:000058">
    <property type="entry name" value="Leptin A1"/>
    <property type="match status" value="1"/>
</dbReference>
<evidence type="ECO:0000256" key="2">
    <source>
        <dbReference type="ARBA" id="ARBA00005834"/>
    </source>
</evidence>
<dbReference type="InterPro" id="IPR009079">
    <property type="entry name" value="4_helix_cytokine-like_core"/>
</dbReference>
<comment type="subcellular location">
    <subcellularLocation>
        <location evidence="1">Secreted</location>
    </subcellularLocation>
</comment>
<dbReference type="GO" id="GO:0005179">
    <property type="term" value="F:hormone activity"/>
    <property type="evidence" value="ECO:0007669"/>
    <property type="project" value="InterPro"/>
</dbReference>
<dbReference type="PANTHER" id="PTHR11724">
    <property type="entry name" value="LEPTIN"/>
    <property type="match status" value="1"/>
</dbReference>
<dbReference type="PaxDb" id="8030-ENSSSAP00000047547"/>
<dbReference type="AlphaFoldDB" id="A0A1S3KQ23"/>
<protein>
    <recommendedName>
        <fullName evidence="3">Leptin</fullName>
    </recommendedName>
    <alternativeName>
        <fullName evidence="5">Obesity factor</fullName>
    </alternativeName>
</protein>
<evidence type="ECO:0000256" key="1">
    <source>
        <dbReference type="ARBA" id="ARBA00004613"/>
    </source>
</evidence>
<evidence type="ECO:0000256" key="3">
    <source>
        <dbReference type="ARBA" id="ARBA00021421"/>
    </source>
</evidence>
<dbReference type="RefSeq" id="XP_013980419.1">
    <property type="nucleotide sequence ID" value="XM_014124944.1"/>
</dbReference>
<reference evidence="8" key="1">
    <citation type="submission" date="2025-04" db="UniProtKB">
        <authorList>
            <consortium name="RefSeq"/>
        </authorList>
    </citation>
    <scope>IDENTIFICATION</scope>
    <source>
        <tissue evidence="8">Muscle</tissue>
    </source>
</reference>
<dbReference type="OrthoDB" id="9872512at2759"/>
<name>A0A1S3KQ23_SALSA</name>
<dbReference type="RefSeq" id="XP_045554695.1">
    <property type="nucleotide sequence ID" value="XM_045698739.1"/>
</dbReference>
<keyword evidence="6" id="KW-1133">Transmembrane helix</keyword>
<evidence type="ECO:0000256" key="5">
    <source>
        <dbReference type="ARBA" id="ARBA00030981"/>
    </source>
</evidence>
<proteinExistence type="inferred from homology"/>
<organism evidence="7 8">
    <name type="scientific">Salmo salar</name>
    <name type="common">Atlantic salmon</name>
    <dbReference type="NCBI Taxonomy" id="8030"/>
    <lineage>
        <taxon>Eukaryota</taxon>
        <taxon>Metazoa</taxon>
        <taxon>Chordata</taxon>
        <taxon>Craniata</taxon>
        <taxon>Vertebrata</taxon>
        <taxon>Euteleostomi</taxon>
        <taxon>Actinopterygii</taxon>
        <taxon>Neopterygii</taxon>
        <taxon>Teleostei</taxon>
        <taxon>Protacanthopterygii</taxon>
        <taxon>Salmoniformes</taxon>
        <taxon>Salmonidae</taxon>
        <taxon>Salmoninae</taxon>
        <taxon>Salmo</taxon>
    </lineage>
</organism>
<dbReference type="PANTHER" id="PTHR11724:SF1">
    <property type="entry name" value="LEPTIN"/>
    <property type="match status" value="1"/>
</dbReference>
<comment type="similarity">
    <text evidence="2">Belongs to the leptin family.</text>
</comment>
<gene>
    <name evidence="8" type="primary">LOC106561227</name>
    <name evidence="9" type="synonym">LOC123728141</name>
</gene>
<dbReference type="Pfam" id="PF02024">
    <property type="entry name" value="Leptin"/>
    <property type="match status" value="1"/>
</dbReference>
<keyword evidence="6" id="KW-0812">Transmembrane</keyword>